<evidence type="ECO:0000313" key="3">
    <source>
        <dbReference type="Proteomes" id="UP001500962"/>
    </source>
</evidence>
<evidence type="ECO:0000259" key="1">
    <source>
        <dbReference type="SMART" id="SM00357"/>
    </source>
</evidence>
<reference evidence="2" key="1">
    <citation type="journal article" date="2014" name="Int. J. Syst. Evol. Microbiol.">
        <title>Complete genome sequence of Corynebacterium casei LMG S-19264T (=DSM 44701T), isolated from a smear-ripened cheese.</title>
        <authorList>
            <consortium name="US DOE Joint Genome Institute (JGI-PGF)"/>
            <person name="Walter F."/>
            <person name="Albersmeier A."/>
            <person name="Kalinowski J."/>
            <person name="Ruckert C."/>
        </authorList>
    </citation>
    <scope>NUCLEOTIDE SEQUENCE</scope>
    <source>
        <strain evidence="2">JCM 12289</strain>
    </source>
</reference>
<comment type="caution">
    <text evidence="2">The sequence shown here is derived from an EMBL/GenBank/DDBJ whole genome shotgun (WGS) entry which is preliminary data.</text>
</comment>
<dbReference type="EMBL" id="BAAADN010000041">
    <property type="protein sequence ID" value="GAA0467999.1"/>
    <property type="molecule type" value="Genomic_DNA"/>
</dbReference>
<dbReference type="InterPro" id="IPR012340">
    <property type="entry name" value="NA-bd_OB-fold"/>
</dbReference>
<protein>
    <recommendedName>
        <fullName evidence="1">Cold-shock domain-containing protein</fullName>
    </recommendedName>
</protein>
<dbReference type="Proteomes" id="UP001500962">
    <property type="component" value="Unassembled WGS sequence"/>
</dbReference>
<dbReference type="Pfam" id="PF00313">
    <property type="entry name" value="CSD"/>
    <property type="match status" value="1"/>
</dbReference>
<sequence length="69" mass="7537">MNHESLTKGTVSHVNAASQSGFIETEATAKDVLFLPNAVRDHLPELGEEVTFEMVETRNGPRAAKLSRT</sequence>
<dbReference type="GO" id="GO:0003676">
    <property type="term" value="F:nucleic acid binding"/>
    <property type="evidence" value="ECO:0007669"/>
    <property type="project" value="InterPro"/>
</dbReference>
<dbReference type="SMART" id="SM00357">
    <property type="entry name" value="CSP"/>
    <property type="match status" value="1"/>
</dbReference>
<evidence type="ECO:0000313" key="2">
    <source>
        <dbReference type="EMBL" id="GAA0467999.1"/>
    </source>
</evidence>
<accession>A0AAV3SJ00</accession>
<feature type="domain" description="Cold-shock" evidence="1">
    <location>
        <begin position="8"/>
        <end position="69"/>
    </location>
</feature>
<reference evidence="2" key="2">
    <citation type="submission" date="2023-12" db="EMBL/GenBank/DDBJ databases">
        <authorList>
            <person name="Sun Q."/>
            <person name="Inoue M."/>
        </authorList>
    </citation>
    <scope>NUCLEOTIDE SEQUENCE</scope>
    <source>
        <strain evidence="2">JCM 12289</strain>
    </source>
</reference>
<proteinExistence type="predicted"/>
<gene>
    <name evidence="2" type="ORF">GCM10008985_26250</name>
</gene>
<dbReference type="InterPro" id="IPR011129">
    <property type="entry name" value="CSD"/>
</dbReference>
<dbReference type="SUPFAM" id="SSF50249">
    <property type="entry name" value="Nucleic acid-binding proteins"/>
    <property type="match status" value="1"/>
</dbReference>
<name>A0AAV3SJ00_HALDO</name>
<dbReference type="AlphaFoldDB" id="A0AAV3SJ00"/>
<organism evidence="2 3">
    <name type="scientific">Halococcus dombrowskii</name>
    <dbReference type="NCBI Taxonomy" id="179637"/>
    <lineage>
        <taxon>Archaea</taxon>
        <taxon>Methanobacteriati</taxon>
        <taxon>Methanobacteriota</taxon>
        <taxon>Stenosarchaea group</taxon>
        <taxon>Halobacteria</taxon>
        <taxon>Halobacteriales</taxon>
        <taxon>Halococcaceae</taxon>
        <taxon>Halococcus</taxon>
    </lineage>
</organism>
<dbReference type="InterPro" id="IPR002059">
    <property type="entry name" value="CSP_DNA-bd"/>
</dbReference>
<dbReference type="Gene3D" id="2.40.50.140">
    <property type="entry name" value="Nucleic acid-binding proteins"/>
    <property type="match status" value="1"/>
</dbReference>